<dbReference type="InterPro" id="IPR039445">
    <property type="entry name" value="DauR-like_HTH"/>
</dbReference>
<dbReference type="InterPro" id="IPR039446">
    <property type="entry name" value="DauR-like"/>
</dbReference>
<reference evidence="3 4" key="1">
    <citation type="submission" date="2023-02" db="EMBL/GenBank/DDBJ databases">
        <title>Mannheimia cairiniae sp. nov., a novel species of Mannheimia obtained from moscovy ducks (Cairina moschata) and reclassification of Mannheimia ovis as heterotypic synonym of Mannheimia pernigra.</title>
        <authorList>
            <person name="Christensen H."/>
        </authorList>
    </citation>
    <scope>NUCLEOTIDE SEQUENCE [LARGE SCALE GENOMIC DNA]</scope>
    <source>
        <strain evidence="3 4">AT1</strain>
    </source>
</reference>
<comment type="caution">
    <text evidence="3">The sequence shown here is derived from an EMBL/GenBank/DDBJ whole genome shotgun (WGS) entry which is preliminary data.</text>
</comment>
<dbReference type="PANTHER" id="PTHR35568:SF1">
    <property type="entry name" value="TRANSCRIPTIONAL REGULATOR DAUR"/>
    <property type="match status" value="1"/>
</dbReference>
<evidence type="ECO:0000259" key="1">
    <source>
        <dbReference type="Pfam" id="PF08348"/>
    </source>
</evidence>
<dbReference type="Pfam" id="PF13309">
    <property type="entry name" value="HTH_22"/>
    <property type="match status" value="1"/>
</dbReference>
<keyword evidence="4" id="KW-1185">Reference proteome</keyword>
<organism evidence="3 4">
    <name type="scientific">Mannheimia cairinae</name>
    <dbReference type="NCBI Taxonomy" id="3025936"/>
    <lineage>
        <taxon>Bacteria</taxon>
        <taxon>Pseudomonadati</taxon>
        <taxon>Pseudomonadota</taxon>
        <taxon>Gammaproteobacteria</taxon>
        <taxon>Pasteurellales</taxon>
        <taxon>Pasteurellaceae</taxon>
        <taxon>Mannheimia</taxon>
    </lineage>
</organism>
<evidence type="ECO:0000313" key="4">
    <source>
        <dbReference type="Proteomes" id="UP001221909"/>
    </source>
</evidence>
<protein>
    <submittedName>
        <fullName evidence="3">Helix-turn-helix transcriptional regulator</fullName>
    </submittedName>
</protein>
<dbReference type="Pfam" id="PF08348">
    <property type="entry name" value="PAS_6"/>
    <property type="match status" value="1"/>
</dbReference>
<name>A0ABT5ML27_9PAST</name>
<evidence type="ECO:0000259" key="2">
    <source>
        <dbReference type="Pfam" id="PF13309"/>
    </source>
</evidence>
<gene>
    <name evidence="3" type="ORF">PTQ27_00185</name>
</gene>
<dbReference type="Proteomes" id="UP001221909">
    <property type="component" value="Unassembled WGS sequence"/>
</dbReference>
<dbReference type="PANTHER" id="PTHR35568">
    <property type="entry name" value="TRANSCRIPTIONAL REGULATOR DAUR"/>
    <property type="match status" value="1"/>
</dbReference>
<sequence>MNPKLTPYITTADMLVETFGKHCEVVLHDLATPENSVVYVAGNVTHRQVGQNFDHLVTQVIMSDRLKNDFVANYYFESQGKLIRSSTQLIFDEDAQPEHKLIGALCINIDTSPITTQIAYLNEFLPNLHPAQSQASDEELPLSALMNRLIESILGSDLPQALSRDEKIEKVRFMEEKGVFLMKGGIDKVAEKLKVNKVTIYSYLDEIKGKRG</sequence>
<proteinExistence type="predicted"/>
<feature type="domain" description="YheO-like" evidence="1">
    <location>
        <begin position="5"/>
        <end position="115"/>
    </location>
</feature>
<feature type="domain" description="Transcriptional regulator DauR-like HTH" evidence="2">
    <location>
        <begin position="148"/>
        <end position="205"/>
    </location>
</feature>
<dbReference type="RefSeq" id="WP_273748619.1">
    <property type="nucleotide sequence ID" value="NZ_JAQSJE010000001.1"/>
</dbReference>
<dbReference type="InterPro" id="IPR013559">
    <property type="entry name" value="YheO"/>
</dbReference>
<dbReference type="EMBL" id="JAQSJE010000001">
    <property type="protein sequence ID" value="MDD0822897.1"/>
    <property type="molecule type" value="Genomic_DNA"/>
</dbReference>
<accession>A0ABT5ML27</accession>
<evidence type="ECO:0000313" key="3">
    <source>
        <dbReference type="EMBL" id="MDD0822897.1"/>
    </source>
</evidence>